<evidence type="ECO:0000256" key="10">
    <source>
        <dbReference type="ARBA" id="ARBA00047475"/>
    </source>
</evidence>
<evidence type="ECO:0000256" key="7">
    <source>
        <dbReference type="ARBA" id="ARBA00022729"/>
    </source>
</evidence>
<keyword evidence="9 11" id="KW-0472">Membrane</keyword>
<dbReference type="InterPro" id="IPR050271">
    <property type="entry name" value="UDP-glycosyltransferase"/>
</dbReference>
<evidence type="ECO:0000256" key="9">
    <source>
        <dbReference type="ARBA" id="ARBA00023136"/>
    </source>
</evidence>
<evidence type="ECO:0000256" key="8">
    <source>
        <dbReference type="ARBA" id="ARBA00022989"/>
    </source>
</evidence>
<feature type="transmembrane region" description="Helical" evidence="11">
    <location>
        <begin position="490"/>
        <end position="513"/>
    </location>
</feature>
<keyword evidence="6 11" id="KW-0812">Transmembrane</keyword>
<comment type="similarity">
    <text evidence="2">Belongs to the UDP-glycosyltransferase family.</text>
</comment>
<dbReference type="AlphaFoldDB" id="A0AAV5V9J6"/>
<dbReference type="SUPFAM" id="SSF53756">
    <property type="entry name" value="UDP-Glycosyltransferase/glycogen phosphorylase"/>
    <property type="match status" value="1"/>
</dbReference>
<keyword evidence="13" id="KW-1185">Reference proteome</keyword>
<dbReference type="FunFam" id="3.40.50.2000:FF:000038">
    <property type="entry name" value="UDP-GlucuronosylTransferase"/>
    <property type="match status" value="1"/>
</dbReference>
<dbReference type="PANTHER" id="PTHR48043">
    <property type="entry name" value="EG:EG0003.4 PROTEIN-RELATED"/>
    <property type="match status" value="1"/>
</dbReference>
<dbReference type="EMBL" id="BTSY01000002">
    <property type="protein sequence ID" value="GMT15235.1"/>
    <property type="molecule type" value="Genomic_DNA"/>
</dbReference>
<evidence type="ECO:0000256" key="6">
    <source>
        <dbReference type="ARBA" id="ARBA00022692"/>
    </source>
</evidence>
<organism evidence="12 13">
    <name type="scientific">Pristionchus fissidentatus</name>
    <dbReference type="NCBI Taxonomy" id="1538716"/>
    <lineage>
        <taxon>Eukaryota</taxon>
        <taxon>Metazoa</taxon>
        <taxon>Ecdysozoa</taxon>
        <taxon>Nematoda</taxon>
        <taxon>Chromadorea</taxon>
        <taxon>Rhabditida</taxon>
        <taxon>Rhabditina</taxon>
        <taxon>Diplogasteromorpha</taxon>
        <taxon>Diplogasteroidea</taxon>
        <taxon>Neodiplogasteridae</taxon>
        <taxon>Pristionchus</taxon>
    </lineage>
</organism>
<keyword evidence="5" id="KW-0808">Transferase</keyword>
<sequence length="523" mass="58205">ITVIVALRWLNFSESYKILVFNPSFSQSINNYLGNMADTLVEAGHDVTSVIPIVNPALRDGSHKSKKIYVESTEEVKKITAGMNFDDADFFDYNDFDPISAIPFGAGFCHWFNAQCKGVLDEPGLVERLKKEKYDVMLLESFDACGIALSHIIKPKSLITSCGSVPMGAQGGEIGLEPALTYNPNALSPNVDVHSIWSRFWNFYSDIIFKLTWQSSRTEITSLFRERYGDKFPSIAEISSHAAFALINSEPLIDYATPMLSRVVLIGGIGAKAPQKLDKDLDRLFTLRNKTILISLGSIVTSHTLPKAVKESIVTTVSRFPDVTFIWKYERPEDAFAKAALSSTPNLRILSWTPQNDLLADERLTAFITHGGMASTQETALRGKPGLYIPFFADQWRNAGMMERNGAGKVISKHDLFDSTKLSAAVKELIENDSYRQSALRIAAMIKNKPFSAKDQLVKTVEFAAQFGPSPALRPTIFDMNWIEFYNVDLIVIALVAIITICVTSLFAASTVVRRFVRLIKIK</sequence>
<dbReference type="Proteomes" id="UP001432322">
    <property type="component" value="Unassembled WGS sequence"/>
</dbReference>
<evidence type="ECO:0000256" key="4">
    <source>
        <dbReference type="ARBA" id="ARBA00022676"/>
    </source>
</evidence>
<keyword evidence="4" id="KW-0328">Glycosyltransferase</keyword>
<keyword evidence="8 11" id="KW-1133">Transmembrane helix</keyword>
<gene>
    <name evidence="12" type="ORF">PFISCL1PPCAC_6532</name>
</gene>
<feature type="non-terminal residue" evidence="12">
    <location>
        <position position="523"/>
    </location>
</feature>
<keyword evidence="7" id="KW-0732">Signal</keyword>
<dbReference type="InterPro" id="IPR002213">
    <property type="entry name" value="UDP_glucos_trans"/>
</dbReference>
<evidence type="ECO:0000256" key="2">
    <source>
        <dbReference type="ARBA" id="ARBA00009995"/>
    </source>
</evidence>
<name>A0AAV5V9J6_9BILA</name>
<feature type="non-terminal residue" evidence="12">
    <location>
        <position position="1"/>
    </location>
</feature>
<comment type="catalytic activity">
    <reaction evidence="10">
        <text>glucuronate acceptor + UDP-alpha-D-glucuronate = acceptor beta-D-glucuronoside + UDP + H(+)</text>
        <dbReference type="Rhea" id="RHEA:21032"/>
        <dbReference type="ChEBI" id="CHEBI:15378"/>
        <dbReference type="ChEBI" id="CHEBI:58052"/>
        <dbReference type="ChEBI" id="CHEBI:58223"/>
        <dbReference type="ChEBI" id="CHEBI:132367"/>
        <dbReference type="ChEBI" id="CHEBI:132368"/>
        <dbReference type="EC" id="2.4.1.17"/>
    </reaction>
</comment>
<dbReference type="Gene3D" id="3.40.50.2000">
    <property type="entry name" value="Glycogen Phosphorylase B"/>
    <property type="match status" value="1"/>
</dbReference>
<dbReference type="Pfam" id="PF00201">
    <property type="entry name" value="UDPGT"/>
    <property type="match status" value="1"/>
</dbReference>
<dbReference type="GO" id="GO:0016020">
    <property type="term" value="C:membrane"/>
    <property type="evidence" value="ECO:0007669"/>
    <property type="project" value="UniProtKB-SubCell"/>
</dbReference>
<proteinExistence type="inferred from homology"/>
<evidence type="ECO:0000256" key="5">
    <source>
        <dbReference type="ARBA" id="ARBA00022679"/>
    </source>
</evidence>
<dbReference type="CDD" id="cd03784">
    <property type="entry name" value="GT1_Gtf-like"/>
    <property type="match status" value="1"/>
</dbReference>
<evidence type="ECO:0000313" key="12">
    <source>
        <dbReference type="EMBL" id="GMT15235.1"/>
    </source>
</evidence>
<reference evidence="12" key="1">
    <citation type="submission" date="2023-10" db="EMBL/GenBank/DDBJ databases">
        <title>Genome assembly of Pristionchus species.</title>
        <authorList>
            <person name="Yoshida K."/>
            <person name="Sommer R.J."/>
        </authorList>
    </citation>
    <scope>NUCLEOTIDE SEQUENCE</scope>
    <source>
        <strain evidence="12">RS5133</strain>
    </source>
</reference>
<evidence type="ECO:0000256" key="1">
    <source>
        <dbReference type="ARBA" id="ARBA00004167"/>
    </source>
</evidence>
<comment type="caution">
    <text evidence="12">The sequence shown here is derived from an EMBL/GenBank/DDBJ whole genome shotgun (WGS) entry which is preliminary data.</text>
</comment>
<evidence type="ECO:0000256" key="11">
    <source>
        <dbReference type="SAM" id="Phobius"/>
    </source>
</evidence>
<dbReference type="EC" id="2.4.1.17" evidence="3"/>
<dbReference type="PANTHER" id="PTHR48043:SF23">
    <property type="entry name" value="UDP-GLUCURONOSYLTRANSFERASE"/>
    <property type="match status" value="1"/>
</dbReference>
<evidence type="ECO:0000256" key="3">
    <source>
        <dbReference type="ARBA" id="ARBA00012544"/>
    </source>
</evidence>
<comment type="subcellular location">
    <subcellularLocation>
        <location evidence="1">Membrane</location>
        <topology evidence="1">Single-pass membrane protein</topology>
    </subcellularLocation>
</comment>
<protein>
    <recommendedName>
        <fullName evidence="3">glucuronosyltransferase</fullName>
        <ecNumber evidence="3">2.4.1.17</ecNumber>
    </recommendedName>
</protein>
<evidence type="ECO:0000313" key="13">
    <source>
        <dbReference type="Proteomes" id="UP001432322"/>
    </source>
</evidence>
<accession>A0AAV5V9J6</accession>
<dbReference type="GO" id="GO:0015020">
    <property type="term" value="F:glucuronosyltransferase activity"/>
    <property type="evidence" value="ECO:0007669"/>
    <property type="project" value="UniProtKB-EC"/>
</dbReference>